<dbReference type="EC" id="2.4.3.1" evidence="13"/>
<evidence type="ECO:0000256" key="11">
    <source>
        <dbReference type="ARBA" id="ARBA00023180"/>
    </source>
</evidence>
<dbReference type="EMBL" id="BFAA01005349">
    <property type="protein sequence ID" value="GCB63470.1"/>
    <property type="molecule type" value="Genomic_DNA"/>
</dbReference>
<comment type="caution">
    <text evidence="15">The sequence shown here is derived from an EMBL/GenBank/DDBJ whole genome shotgun (WGS) entry which is preliminary data.</text>
</comment>
<evidence type="ECO:0000256" key="14">
    <source>
        <dbReference type="SAM" id="Phobius"/>
    </source>
</evidence>
<dbReference type="AlphaFoldDB" id="A0A401NRG9"/>
<dbReference type="GO" id="GO:0097503">
    <property type="term" value="P:sialylation"/>
    <property type="evidence" value="ECO:0007669"/>
    <property type="project" value="TreeGrafter"/>
</dbReference>
<evidence type="ECO:0000256" key="3">
    <source>
        <dbReference type="ARBA" id="ARBA00022676"/>
    </source>
</evidence>
<name>A0A401NRG9_SCYTO</name>
<keyword evidence="3" id="KW-0328">Glycosyltransferase</keyword>
<comment type="catalytic activity">
    <reaction evidence="12">
        <text>a beta-D-galactoside + CMP-N-acetyl-beta-neuraminate = an N-acetyl-alpha-neuraminyl-(2-&gt;6)-beta-D-galactosyl derivative + CMP + H(+)</text>
        <dbReference type="Rhea" id="RHEA:52104"/>
        <dbReference type="ChEBI" id="CHEBI:15378"/>
        <dbReference type="ChEBI" id="CHEBI:28034"/>
        <dbReference type="ChEBI" id="CHEBI:57812"/>
        <dbReference type="ChEBI" id="CHEBI:60377"/>
        <dbReference type="ChEBI" id="CHEBI:136398"/>
        <dbReference type="EC" id="2.4.3.1"/>
    </reaction>
</comment>
<feature type="transmembrane region" description="Helical" evidence="14">
    <location>
        <begin position="12"/>
        <end position="30"/>
    </location>
</feature>
<dbReference type="GO" id="GO:0003835">
    <property type="term" value="F:beta-galactoside alpha-2,6-sialyltransferase activity"/>
    <property type="evidence" value="ECO:0007669"/>
    <property type="project" value="UniProtKB-EC"/>
</dbReference>
<keyword evidence="5 14" id="KW-0812">Transmembrane</keyword>
<dbReference type="OrthoDB" id="10264956at2759"/>
<comment type="subcellular location">
    <subcellularLocation>
        <location evidence="1">Golgi apparatus</location>
        <location evidence="1">Golgi stack membrane</location>
        <topology evidence="1">Single-pass type II membrane protein</topology>
    </subcellularLocation>
</comment>
<dbReference type="Proteomes" id="UP000288216">
    <property type="component" value="Unassembled WGS sequence"/>
</dbReference>
<dbReference type="InterPro" id="IPR001675">
    <property type="entry name" value="Glyco_trans_29"/>
</dbReference>
<dbReference type="Pfam" id="PF00777">
    <property type="entry name" value="Glyco_transf_29"/>
    <property type="match status" value="1"/>
</dbReference>
<keyword evidence="11" id="KW-0325">Glycoprotein</keyword>
<keyword evidence="9 14" id="KW-0472">Membrane</keyword>
<evidence type="ECO:0000256" key="7">
    <source>
        <dbReference type="ARBA" id="ARBA00022989"/>
    </source>
</evidence>
<keyword evidence="16" id="KW-1185">Reference proteome</keyword>
<protein>
    <recommendedName>
        <fullName evidence="13">beta-galactoside alpha-(2,6)-sialyltransferase</fullName>
        <ecNumber evidence="13">2.4.3.1</ecNumber>
    </recommendedName>
</protein>
<evidence type="ECO:0000256" key="9">
    <source>
        <dbReference type="ARBA" id="ARBA00023136"/>
    </source>
</evidence>
<dbReference type="GO" id="GO:0018279">
    <property type="term" value="P:protein N-linked glycosylation via asparagine"/>
    <property type="evidence" value="ECO:0007669"/>
    <property type="project" value="TreeGrafter"/>
</dbReference>
<evidence type="ECO:0000313" key="15">
    <source>
        <dbReference type="EMBL" id="GCB63470.1"/>
    </source>
</evidence>
<gene>
    <name evidence="15" type="ORF">scyTo_0011623</name>
</gene>
<evidence type="ECO:0000256" key="10">
    <source>
        <dbReference type="ARBA" id="ARBA00023157"/>
    </source>
</evidence>
<keyword evidence="7 14" id="KW-1133">Transmembrane helix</keyword>
<evidence type="ECO:0000256" key="1">
    <source>
        <dbReference type="ARBA" id="ARBA00004447"/>
    </source>
</evidence>
<evidence type="ECO:0000313" key="16">
    <source>
        <dbReference type="Proteomes" id="UP000288216"/>
    </source>
</evidence>
<dbReference type="GO" id="GO:0032580">
    <property type="term" value="C:Golgi cisterna membrane"/>
    <property type="evidence" value="ECO:0007669"/>
    <property type="project" value="UniProtKB-SubCell"/>
</dbReference>
<dbReference type="Gene3D" id="3.90.1480.20">
    <property type="entry name" value="Glycosyl transferase family 29"/>
    <property type="match status" value="1"/>
</dbReference>
<keyword evidence="6" id="KW-0735">Signal-anchor</keyword>
<evidence type="ECO:0000256" key="13">
    <source>
        <dbReference type="ARBA" id="ARBA00034329"/>
    </source>
</evidence>
<dbReference type="InterPro" id="IPR038578">
    <property type="entry name" value="GT29-like_sf"/>
</dbReference>
<keyword evidence="4" id="KW-0808">Transferase</keyword>
<organism evidence="15 16">
    <name type="scientific">Scyliorhinus torazame</name>
    <name type="common">Cloudy catshark</name>
    <name type="synonym">Catulus torazame</name>
    <dbReference type="NCBI Taxonomy" id="75743"/>
    <lineage>
        <taxon>Eukaryota</taxon>
        <taxon>Metazoa</taxon>
        <taxon>Chordata</taxon>
        <taxon>Craniata</taxon>
        <taxon>Vertebrata</taxon>
        <taxon>Chondrichthyes</taxon>
        <taxon>Elasmobranchii</taxon>
        <taxon>Galeomorphii</taxon>
        <taxon>Galeoidea</taxon>
        <taxon>Carcharhiniformes</taxon>
        <taxon>Scyliorhinidae</taxon>
        <taxon>Scyliorhinus</taxon>
    </lineage>
</organism>
<dbReference type="OMA" id="NSWMIWN"/>
<evidence type="ECO:0000256" key="5">
    <source>
        <dbReference type="ARBA" id="ARBA00022692"/>
    </source>
</evidence>
<proteinExistence type="inferred from homology"/>
<evidence type="ECO:0000256" key="4">
    <source>
        <dbReference type="ARBA" id="ARBA00022679"/>
    </source>
</evidence>
<comment type="similarity">
    <text evidence="2">Belongs to the glycosyltransferase 29 family.</text>
</comment>
<accession>A0A401NRG9</accession>
<evidence type="ECO:0000256" key="6">
    <source>
        <dbReference type="ARBA" id="ARBA00022968"/>
    </source>
</evidence>
<evidence type="ECO:0000256" key="12">
    <source>
        <dbReference type="ARBA" id="ARBA00034249"/>
    </source>
</evidence>
<keyword evidence="8" id="KW-0333">Golgi apparatus</keyword>
<keyword evidence="10" id="KW-1015">Disulfide bond</keyword>
<evidence type="ECO:0000256" key="8">
    <source>
        <dbReference type="ARBA" id="ARBA00023034"/>
    </source>
</evidence>
<dbReference type="STRING" id="75743.A0A401NRG9"/>
<evidence type="ECO:0000256" key="2">
    <source>
        <dbReference type="ARBA" id="ARBA00006003"/>
    </source>
</evidence>
<dbReference type="PANTHER" id="PTHR46059">
    <property type="entry name" value="BETA-GALACTOSIDE ALPHA-2,6-SIALYLTRANSFERASE"/>
    <property type="match status" value="1"/>
</dbReference>
<sequence length="341" mass="39150">MARRRLWTMKKVFFFTSVTVLCLYMVFYKMCCQKGNLLLRNRLNSTEAKSLQYNLIQWAVQEALRGKEDTLQPSHAFATPASFWKSFEAAQNRLLSSRISLRTNNSRVNGSSKSEIRFKKTTVSKNRTPTSVVKEDLSRIFFNTAAKSNTVKLNFKNQWNSWMIWNEESSSNNLNRRLQTVKNNYVSMNKYAVNFTGTKKLKKLNSKELLCELKQRVQVVSIEYGDESFTTSDWRECIPNKNLTQALGPFKTCAVVASAGSILRSRLGREIDAHDAVLRFNGAPTIGFESDVGRRTTIRIVNSQVISRRELKFHDQDLYRTGVLLAWDPAPYSANLTEVSY</sequence>
<dbReference type="PANTHER" id="PTHR46059:SF2">
    <property type="entry name" value="BETA-GALACTOSIDE ALPHA-2,6-SIALYLTRANSFERASE 1"/>
    <property type="match status" value="1"/>
</dbReference>
<reference evidence="15 16" key="1">
    <citation type="journal article" date="2018" name="Nat. Ecol. Evol.">
        <title>Shark genomes provide insights into elasmobranch evolution and the origin of vertebrates.</title>
        <authorList>
            <person name="Hara Y"/>
            <person name="Yamaguchi K"/>
            <person name="Onimaru K"/>
            <person name="Kadota M"/>
            <person name="Koyanagi M"/>
            <person name="Keeley SD"/>
            <person name="Tatsumi K"/>
            <person name="Tanaka K"/>
            <person name="Motone F"/>
            <person name="Kageyama Y"/>
            <person name="Nozu R"/>
            <person name="Adachi N"/>
            <person name="Nishimura O"/>
            <person name="Nakagawa R"/>
            <person name="Tanegashima C"/>
            <person name="Kiyatake I"/>
            <person name="Matsumoto R"/>
            <person name="Murakumo K"/>
            <person name="Nishida K"/>
            <person name="Terakita A"/>
            <person name="Kuratani S"/>
            <person name="Sato K"/>
            <person name="Hyodo S Kuraku.S."/>
        </authorList>
    </citation>
    <scope>NUCLEOTIDE SEQUENCE [LARGE SCALE GENOMIC DNA]</scope>
</reference>